<evidence type="ECO:0000313" key="1">
    <source>
        <dbReference type="EMBL" id="CAB5675377.1"/>
    </source>
</evidence>
<dbReference type="InterPro" id="IPR056209">
    <property type="entry name" value="SU10_adaptor"/>
</dbReference>
<dbReference type="RefSeq" id="WP_234686388.1">
    <property type="nucleotide sequence ID" value="NZ_CAHPSC010000011.1"/>
</dbReference>
<reference evidence="1" key="1">
    <citation type="submission" date="2020-05" db="EMBL/GenBank/DDBJ databases">
        <authorList>
            <person name="Delgado-Blas J."/>
        </authorList>
    </citation>
    <scope>NUCLEOTIDE SEQUENCE</scope>
    <source>
        <strain evidence="1">BB1454</strain>
    </source>
</reference>
<gene>
    <name evidence="1" type="ORF">GHA_01094</name>
</gene>
<protein>
    <submittedName>
        <fullName evidence="1">Uncharacterized protein</fullName>
    </submittedName>
</protein>
<evidence type="ECO:0000313" key="2">
    <source>
        <dbReference type="Proteomes" id="UP000834458"/>
    </source>
</evidence>
<dbReference type="EMBL" id="CAHPSC010000011">
    <property type="protein sequence ID" value="CAB5675377.1"/>
    <property type="molecule type" value="Genomic_DNA"/>
</dbReference>
<dbReference type="Proteomes" id="UP000834458">
    <property type="component" value="Unassembled WGS sequence"/>
</dbReference>
<comment type="caution">
    <text evidence="1">The sequence shown here is derived from an EMBL/GenBank/DDBJ whole genome shotgun (WGS) entry which is preliminary data.</text>
</comment>
<dbReference type="AlphaFoldDB" id="A0AA35D5J8"/>
<proteinExistence type="predicted"/>
<name>A0AA35D5J8_9BURK</name>
<accession>A0AA35D5J8</accession>
<dbReference type="Pfam" id="PF24175">
    <property type="entry name" value="SU10_adaptor"/>
    <property type="match status" value="1"/>
</dbReference>
<sequence>MKLKDLIALYRAQSCDNADPPLCSPELLTLYANEAQAEACRRSHLLLDSEGSMCRLQVTAGQRSVPLAPGVLMIRRAFLGKQPLESTSADWMDGTFPGWQAQERVGTPLYLVSGLDSAKLHLYPLPQQDGTIELTVSRLPALLEGEDSIPEIREELHPALVDWMLYRVYSSQDTDLYNDAKAAIALRRFEAEFGRKTSGRNEQWQRVAQSMPGPIV</sequence>
<organism evidence="1 2">
    <name type="scientific">Comamonas aquatica</name>
    <dbReference type="NCBI Taxonomy" id="225991"/>
    <lineage>
        <taxon>Bacteria</taxon>
        <taxon>Pseudomonadati</taxon>
        <taxon>Pseudomonadota</taxon>
        <taxon>Betaproteobacteria</taxon>
        <taxon>Burkholderiales</taxon>
        <taxon>Comamonadaceae</taxon>
        <taxon>Comamonas</taxon>
    </lineage>
</organism>